<protein>
    <submittedName>
        <fullName evidence="1">Uncharacterized protein</fullName>
    </submittedName>
</protein>
<name>A0A3B7QYD9_9BACT</name>
<evidence type="ECO:0000313" key="1">
    <source>
        <dbReference type="EMBL" id="AYA36615.1"/>
    </source>
</evidence>
<dbReference type="RefSeq" id="WP_119444196.1">
    <property type="nucleotide sequence ID" value="NZ_CP032317.1"/>
</dbReference>
<gene>
    <name evidence="1" type="ORF">D3Y59_05815</name>
</gene>
<sequence>MSNLPNPTDELTLQVPHGLLGLPRQLRIGRNAIGYSSASWAGGKSSEWLLSEVAAVRFSHQLLVFYRFRFGNSYTVELQHHSGDVLRIQMYSFDTHEDDEDWERYEQILGALEQPVFERLEQQAMSRIEAGETVLLAGVAVNHLGLSWAVDQQLAWADCDMLQTPHSFTLNSRRNSRRFTTISYQRHWNASVLLSVIQRMLKNQAA</sequence>
<dbReference type="EMBL" id="CP032317">
    <property type="protein sequence ID" value="AYA36615.1"/>
    <property type="molecule type" value="Genomic_DNA"/>
</dbReference>
<accession>A0A3B7QYD9</accession>
<organism evidence="1 2">
    <name type="scientific">Hymenobacter oligotrophus</name>
    <dbReference type="NCBI Taxonomy" id="2319843"/>
    <lineage>
        <taxon>Bacteria</taxon>
        <taxon>Pseudomonadati</taxon>
        <taxon>Bacteroidota</taxon>
        <taxon>Cytophagia</taxon>
        <taxon>Cytophagales</taxon>
        <taxon>Hymenobacteraceae</taxon>
        <taxon>Hymenobacter</taxon>
    </lineage>
</organism>
<dbReference type="AlphaFoldDB" id="A0A3B7QYD9"/>
<dbReference type="Proteomes" id="UP000262802">
    <property type="component" value="Chromosome"/>
</dbReference>
<reference evidence="1 2" key="1">
    <citation type="submission" date="2018-09" db="EMBL/GenBank/DDBJ databases">
        <title>Hymenobacter medium sp. nov., isolated from R2A medium.</title>
        <authorList>
            <person name="Yingchao G."/>
        </authorList>
    </citation>
    <scope>NUCLEOTIDE SEQUENCE [LARGE SCALE GENOMIC DNA]</scope>
    <source>
        <strain evidence="2">sh-6</strain>
    </source>
</reference>
<keyword evidence="2" id="KW-1185">Reference proteome</keyword>
<dbReference type="KEGG" id="hyh:D3Y59_05815"/>
<dbReference type="OrthoDB" id="9822113at2"/>
<proteinExistence type="predicted"/>
<evidence type="ECO:0000313" key="2">
    <source>
        <dbReference type="Proteomes" id="UP000262802"/>
    </source>
</evidence>